<evidence type="ECO:0000313" key="3">
    <source>
        <dbReference type="Proteomes" id="UP000608850"/>
    </source>
</evidence>
<keyword evidence="3" id="KW-1185">Reference proteome</keyword>
<dbReference type="Proteomes" id="UP000608850">
    <property type="component" value="Unassembled WGS sequence"/>
</dbReference>
<comment type="caution">
    <text evidence="2">The sequence shown here is derived from an EMBL/GenBank/DDBJ whole genome shotgun (WGS) entry which is preliminary data.</text>
</comment>
<sequence>MVVVFREQTGDVLTDRAVRTRDEYVHTDPWVRAAQERCARRGAERAGGIRPRLAGRKERRTGESRTRAEPSVSESAFTRASRRSALVCSSDAEASDYSVSWTTLPLREM</sequence>
<accession>A0A830G8Y3</accession>
<gene>
    <name evidence="2" type="ORF">GCM10009021_08870</name>
</gene>
<evidence type="ECO:0000313" key="2">
    <source>
        <dbReference type="EMBL" id="GGN11110.1"/>
    </source>
</evidence>
<feature type="region of interest" description="Disordered" evidence="1">
    <location>
        <begin position="41"/>
        <end position="76"/>
    </location>
</feature>
<reference evidence="2 3" key="1">
    <citation type="journal article" date="2019" name="Int. J. Syst. Evol. Microbiol.">
        <title>The Global Catalogue of Microorganisms (GCM) 10K type strain sequencing project: providing services to taxonomists for standard genome sequencing and annotation.</title>
        <authorList>
            <consortium name="The Broad Institute Genomics Platform"/>
            <consortium name="The Broad Institute Genome Sequencing Center for Infectious Disease"/>
            <person name="Wu L."/>
            <person name="Ma J."/>
        </authorList>
    </citation>
    <scope>NUCLEOTIDE SEQUENCE [LARGE SCALE GENOMIC DNA]</scope>
    <source>
        <strain evidence="2 3">JCM 16331</strain>
    </source>
</reference>
<dbReference type="AlphaFoldDB" id="A0A830G8Y3"/>
<organism evidence="2 3">
    <name type="scientific">Halarchaeum nitratireducens</name>
    <dbReference type="NCBI Taxonomy" id="489913"/>
    <lineage>
        <taxon>Archaea</taxon>
        <taxon>Methanobacteriati</taxon>
        <taxon>Methanobacteriota</taxon>
        <taxon>Stenosarchaea group</taxon>
        <taxon>Halobacteria</taxon>
        <taxon>Halobacteriales</taxon>
        <taxon>Halobacteriaceae</taxon>
    </lineage>
</organism>
<dbReference type="EMBL" id="BMOQ01000002">
    <property type="protein sequence ID" value="GGN11110.1"/>
    <property type="molecule type" value="Genomic_DNA"/>
</dbReference>
<evidence type="ECO:0000256" key="1">
    <source>
        <dbReference type="SAM" id="MobiDB-lite"/>
    </source>
</evidence>
<name>A0A830G8Y3_9EURY</name>
<proteinExistence type="predicted"/>
<protein>
    <submittedName>
        <fullName evidence="2">Uncharacterized protein</fullName>
    </submittedName>
</protein>